<evidence type="ECO:0000313" key="1">
    <source>
        <dbReference type="EMBL" id="NOJ70450.1"/>
    </source>
</evidence>
<name>A0AAP7DI25_PAEAL</name>
<protein>
    <submittedName>
        <fullName evidence="1">Uncharacterized protein</fullName>
    </submittedName>
</protein>
<reference evidence="1 2" key="1">
    <citation type="submission" date="2020-05" db="EMBL/GenBank/DDBJ databases">
        <title>Whole genome sequencing and identification of novel metabolites from Paenibacillus alvei strain JR949.</title>
        <authorList>
            <person name="Rajendhran J."/>
            <person name="Sree Pranav P."/>
            <person name="Mahalakshmi B."/>
            <person name="Karthikeyan R."/>
        </authorList>
    </citation>
    <scope>NUCLEOTIDE SEQUENCE [LARGE SCALE GENOMIC DNA]</scope>
    <source>
        <strain evidence="1 2">JR949</strain>
    </source>
</reference>
<sequence>MDRVNIRTLEQVCEALNITVDHLIVSIEDDEDTAPKVDSL</sequence>
<proteinExistence type="predicted"/>
<evidence type="ECO:0000313" key="2">
    <source>
        <dbReference type="Proteomes" id="UP000552038"/>
    </source>
</evidence>
<comment type="caution">
    <text evidence="1">The sequence shown here is derived from an EMBL/GenBank/DDBJ whole genome shotgun (WGS) entry which is preliminary data.</text>
</comment>
<dbReference type="EMBL" id="JABFOR010000006">
    <property type="protein sequence ID" value="NOJ70450.1"/>
    <property type="molecule type" value="Genomic_DNA"/>
</dbReference>
<dbReference type="AlphaFoldDB" id="A0AAP7DI25"/>
<accession>A0AAP7DI25</accession>
<gene>
    <name evidence="1" type="ORF">HMI46_07790</name>
</gene>
<organism evidence="1 2">
    <name type="scientific">Paenibacillus alvei</name>
    <name type="common">Bacillus alvei</name>
    <dbReference type="NCBI Taxonomy" id="44250"/>
    <lineage>
        <taxon>Bacteria</taxon>
        <taxon>Bacillati</taxon>
        <taxon>Bacillota</taxon>
        <taxon>Bacilli</taxon>
        <taxon>Bacillales</taxon>
        <taxon>Paenibacillaceae</taxon>
        <taxon>Paenibacillus</taxon>
    </lineage>
</organism>
<dbReference type="Proteomes" id="UP000552038">
    <property type="component" value="Unassembled WGS sequence"/>
</dbReference>